<accession>A0A5B7GRW3</accession>
<dbReference type="EMBL" id="VSRR010016892">
    <property type="protein sequence ID" value="MPC59808.1"/>
    <property type="molecule type" value="Genomic_DNA"/>
</dbReference>
<sequence length="267" mass="30088">MESLAMARSALEHLNKPEQQVQTRKAAGGTETAGRAAAAASHMSPPSAQPSTSLPKLISAQKRKKLSPKTKEQKKYTSENFIIKKEDMVKLCEDVACKWCYESRLECKFIHHQVDIHVAITCGNCHRHVMNTAPEPVVSENARYFPFTLILVYIVMLLGVGYSGIETVCGMLSLKHFTFETYVRYAQYVMSKAVEHTKDILMDSRKAVFKFYAEELGRYPDENGAPPERHLLLPGRPLTRASFSQKYHLPVAGISSLHQHLFSIKFS</sequence>
<evidence type="ECO:0000313" key="3">
    <source>
        <dbReference type="EMBL" id="MPC59808.1"/>
    </source>
</evidence>
<keyword evidence="4" id="KW-1185">Reference proteome</keyword>
<dbReference type="Proteomes" id="UP000324222">
    <property type="component" value="Unassembled WGS sequence"/>
</dbReference>
<keyword evidence="2" id="KW-0812">Transmembrane</keyword>
<evidence type="ECO:0000256" key="1">
    <source>
        <dbReference type="SAM" id="MobiDB-lite"/>
    </source>
</evidence>
<feature type="transmembrane region" description="Helical" evidence="2">
    <location>
        <begin position="144"/>
        <end position="165"/>
    </location>
</feature>
<dbReference type="OrthoDB" id="6374276at2759"/>
<keyword evidence="2" id="KW-0472">Membrane</keyword>
<evidence type="ECO:0000313" key="4">
    <source>
        <dbReference type="Proteomes" id="UP000324222"/>
    </source>
</evidence>
<keyword evidence="2" id="KW-1133">Transmembrane helix</keyword>
<protein>
    <submittedName>
        <fullName evidence="3">Uncharacterized protein</fullName>
    </submittedName>
</protein>
<comment type="caution">
    <text evidence="3">The sequence shown here is derived from an EMBL/GenBank/DDBJ whole genome shotgun (WGS) entry which is preliminary data.</text>
</comment>
<evidence type="ECO:0000256" key="2">
    <source>
        <dbReference type="SAM" id="Phobius"/>
    </source>
</evidence>
<feature type="compositionally biased region" description="Low complexity" evidence="1">
    <location>
        <begin position="23"/>
        <end position="40"/>
    </location>
</feature>
<gene>
    <name evidence="3" type="ORF">E2C01_053836</name>
</gene>
<proteinExistence type="predicted"/>
<reference evidence="3 4" key="1">
    <citation type="submission" date="2019-05" db="EMBL/GenBank/DDBJ databases">
        <title>Another draft genome of Portunus trituberculatus and its Hox gene families provides insights of decapod evolution.</title>
        <authorList>
            <person name="Jeong J.-H."/>
            <person name="Song I."/>
            <person name="Kim S."/>
            <person name="Choi T."/>
            <person name="Kim D."/>
            <person name="Ryu S."/>
            <person name="Kim W."/>
        </authorList>
    </citation>
    <scope>NUCLEOTIDE SEQUENCE [LARGE SCALE GENOMIC DNA]</scope>
    <source>
        <tissue evidence="3">Muscle</tissue>
    </source>
</reference>
<organism evidence="3 4">
    <name type="scientific">Portunus trituberculatus</name>
    <name type="common">Swimming crab</name>
    <name type="synonym">Neptunus trituberculatus</name>
    <dbReference type="NCBI Taxonomy" id="210409"/>
    <lineage>
        <taxon>Eukaryota</taxon>
        <taxon>Metazoa</taxon>
        <taxon>Ecdysozoa</taxon>
        <taxon>Arthropoda</taxon>
        <taxon>Crustacea</taxon>
        <taxon>Multicrustacea</taxon>
        <taxon>Malacostraca</taxon>
        <taxon>Eumalacostraca</taxon>
        <taxon>Eucarida</taxon>
        <taxon>Decapoda</taxon>
        <taxon>Pleocyemata</taxon>
        <taxon>Brachyura</taxon>
        <taxon>Eubrachyura</taxon>
        <taxon>Portunoidea</taxon>
        <taxon>Portunidae</taxon>
        <taxon>Portuninae</taxon>
        <taxon>Portunus</taxon>
    </lineage>
</organism>
<feature type="compositionally biased region" description="Polar residues" evidence="1">
    <location>
        <begin position="44"/>
        <end position="54"/>
    </location>
</feature>
<feature type="region of interest" description="Disordered" evidence="1">
    <location>
        <begin position="1"/>
        <end position="72"/>
    </location>
</feature>
<name>A0A5B7GRW3_PORTR</name>
<dbReference type="AlphaFoldDB" id="A0A5B7GRW3"/>